<gene>
    <name evidence="1" type="ORF">O181_069584</name>
</gene>
<protein>
    <submittedName>
        <fullName evidence="1">Uncharacterized protein</fullName>
    </submittedName>
</protein>
<evidence type="ECO:0000313" key="2">
    <source>
        <dbReference type="Proteomes" id="UP000765509"/>
    </source>
</evidence>
<accession>A0A9Q3I8N1</accession>
<sequence>MEAQENAAKYMSVLKNVILVNEAMPEDPNTPLERLELSRDTYERPLSPNPPLFIETSKVTEEGISMIKFGPSELFPEEEVNVLKKCYITKANGYSIL</sequence>
<reference evidence="1" key="1">
    <citation type="submission" date="2021-03" db="EMBL/GenBank/DDBJ databases">
        <title>Draft genome sequence of rust myrtle Austropuccinia psidii MF-1, a brazilian biotype.</title>
        <authorList>
            <person name="Quecine M.C."/>
            <person name="Pachon D.M.R."/>
            <person name="Bonatelli M.L."/>
            <person name="Correr F.H."/>
            <person name="Franceschini L.M."/>
            <person name="Leite T.F."/>
            <person name="Margarido G.R.A."/>
            <person name="Almeida C.A."/>
            <person name="Ferrarezi J.A."/>
            <person name="Labate C.A."/>
        </authorList>
    </citation>
    <scope>NUCLEOTIDE SEQUENCE</scope>
    <source>
        <strain evidence="1">MF-1</strain>
    </source>
</reference>
<name>A0A9Q3I8N1_9BASI</name>
<dbReference type="EMBL" id="AVOT02035488">
    <property type="protein sequence ID" value="MBW0529869.1"/>
    <property type="molecule type" value="Genomic_DNA"/>
</dbReference>
<organism evidence="1 2">
    <name type="scientific">Austropuccinia psidii MF-1</name>
    <dbReference type="NCBI Taxonomy" id="1389203"/>
    <lineage>
        <taxon>Eukaryota</taxon>
        <taxon>Fungi</taxon>
        <taxon>Dikarya</taxon>
        <taxon>Basidiomycota</taxon>
        <taxon>Pucciniomycotina</taxon>
        <taxon>Pucciniomycetes</taxon>
        <taxon>Pucciniales</taxon>
        <taxon>Sphaerophragmiaceae</taxon>
        <taxon>Austropuccinia</taxon>
    </lineage>
</organism>
<evidence type="ECO:0000313" key="1">
    <source>
        <dbReference type="EMBL" id="MBW0529869.1"/>
    </source>
</evidence>
<dbReference type="OrthoDB" id="5599163at2759"/>
<keyword evidence="2" id="KW-1185">Reference proteome</keyword>
<comment type="caution">
    <text evidence="1">The sequence shown here is derived from an EMBL/GenBank/DDBJ whole genome shotgun (WGS) entry which is preliminary data.</text>
</comment>
<dbReference type="AlphaFoldDB" id="A0A9Q3I8N1"/>
<proteinExistence type="predicted"/>
<dbReference type="Proteomes" id="UP000765509">
    <property type="component" value="Unassembled WGS sequence"/>
</dbReference>